<organism evidence="2 3">
    <name type="scientific">Mesonia mobilis</name>
    <dbReference type="NCBI Taxonomy" id="369791"/>
    <lineage>
        <taxon>Bacteria</taxon>
        <taxon>Pseudomonadati</taxon>
        <taxon>Bacteroidota</taxon>
        <taxon>Flavobacteriia</taxon>
        <taxon>Flavobacteriales</taxon>
        <taxon>Flavobacteriaceae</taxon>
        <taxon>Mesonia</taxon>
    </lineage>
</organism>
<dbReference type="RefSeq" id="WP_027884858.1">
    <property type="nucleotide sequence ID" value="NZ_BMWY01000001.1"/>
</dbReference>
<dbReference type="GeneID" id="94367824"/>
<reference evidence="3" key="1">
    <citation type="journal article" date="2019" name="Int. J. Syst. Evol. Microbiol.">
        <title>The Global Catalogue of Microorganisms (GCM) 10K type strain sequencing project: providing services to taxonomists for standard genome sequencing and annotation.</title>
        <authorList>
            <consortium name="The Broad Institute Genomics Platform"/>
            <consortium name="The Broad Institute Genome Sequencing Center for Infectious Disease"/>
            <person name="Wu L."/>
            <person name="Ma J."/>
        </authorList>
    </citation>
    <scope>NUCLEOTIDE SEQUENCE [LARGE SCALE GENOMIC DNA]</scope>
    <source>
        <strain evidence="3">KCTC 12708</strain>
    </source>
</reference>
<protein>
    <submittedName>
        <fullName evidence="2">Uncharacterized protein</fullName>
    </submittedName>
</protein>
<name>A0ABQ3BGU1_9FLAO</name>
<keyword evidence="1" id="KW-0812">Transmembrane</keyword>
<proteinExistence type="predicted"/>
<feature type="transmembrane region" description="Helical" evidence="1">
    <location>
        <begin position="212"/>
        <end position="232"/>
    </location>
</feature>
<evidence type="ECO:0000313" key="2">
    <source>
        <dbReference type="EMBL" id="GGZ44460.1"/>
    </source>
</evidence>
<dbReference type="Proteomes" id="UP000615593">
    <property type="component" value="Unassembled WGS sequence"/>
</dbReference>
<gene>
    <name evidence="2" type="ORF">GCM10008088_01830</name>
</gene>
<comment type="caution">
    <text evidence="2">The sequence shown here is derived from an EMBL/GenBank/DDBJ whole genome shotgun (WGS) entry which is preliminary data.</text>
</comment>
<keyword evidence="3" id="KW-1185">Reference proteome</keyword>
<sequence length="235" mass="27857">MLKAKVFRCGANTIFLTEDYFVFDYDKAIKYEHLLTIEIEIGEKFYYCLLGQYKPGYFFNHISPLADEMIIELLQKKSLALIKKTAIKAPSYYNKHSGEIKFDDGYILEWYISRSCYMKFLNPDRKFIKYMFFTRFLFGYSFKFIGEKEIELGDWKTNKNVNIVLFNPFDTSGFEAHSRSIIDFRKKHYYYKPIFNERIYNNPSSDIGKGCLIAILCMVGIPILMMCFKLILSLF</sequence>
<evidence type="ECO:0000256" key="1">
    <source>
        <dbReference type="SAM" id="Phobius"/>
    </source>
</evidence>
<keyword evidence="1" id="KW-0472">Membrane</keyword>
<evidence type="ECO:0000313" key="3">
    <source>
        <dbReference type="Proteomes" id="UP000615593"/>
    </source>
</evidence>
<keyword evidence="1" id="KW-1133">Transmembrane helix</keyword>
<dbReference type="EMBL" id="BMWY01000001">
    <property type="protein sequence ID" value="GGZ44460.1"/>
    <property type="molecule type" value="Genomic_DNA"/>
</dbReference>
<accession>A0ABQ3BGU1</accession>